<feature type="transmembrane region" description="Helical" evidence="1">
    <location>
        <begin position="12"/>
        <end position="31"/>
    </location>
</feature>
<reference evidence="2 3" key="1">
    <citation type="journal article" date="2003" name="Genome Res.">
        <title>Comparative genome analysis of Vibrio vulnificus, a marine pathogen.</title>
        <authorList>
            <person name="Chen C.Y."/>
            <person name="Wu K.M."/>
            <person name="Chang Y.C."/>
            <person name="Chang C.H."/>
            <person name="Tsai H.C."/>
            <person name="Liao T.L."/>
            <person name="Liu Y.M."/>
            <person name="Chen H.J."/>
            <person name="Shen A.B."/>
            <person name="Li J.C."/>
            <person name="Su T.L."/>
            <person name="Shao C.P."/>
            <person name="Lee C.T."/>
            <person name="Hor L.I."/>
            <person name="Tsai S.F."/>
        </authorList>
    </citation>
    <scope>NUCLEOTIDE SEQUENCE [LARGE SCALE GENOMIC DNA]</scope>
    <source>
        <strain evidence="2 3">YJ016</strain>
    </source>
</reference>
<dbReference type="KEGG" id="vvy:VV1142"/>
<evidence type="ECO:0000313" key="2">
    <source>
        <dbReference type="EMBL" id="BAC93906.1"/>
    </source>
</evidence>
<accession>Q7MMD0</accession>
<evidence type="ECO:0000256" key="1">
    <source>
        <dbReference type="SAM" id="Phobius"/>
    </source>
</evidence>
<keyword evidence="1" id="KW-1133">Transmembrane helix</keyword>
<keyword evidence="1" id="KW-0812">Transmembrane</keyword>
<dbReference type="AlphaFoldDB" id="Q7MMD0"/>
<sequence>MLEKTRVFLLYYKKYLIFIWIGCGMRFALVVKMRDERDEK</sequence>
<dbReference type="Proteomes" id="UP000002675">
    <property type="component" value="Chromosome I"/>
</dbReference>
<evidence type="ECO:0000313" key="3">
    <source>
        <dbReference type="Proteomes" id="UP000002675"/>
    </source>
</evidence>
<gene>
    <name evidence="2" type="ordered locus">VV1142</name>
</gene>
<keyword evidence="1" id="KW-0472">Membrane</keyword>
<protein>
    <submittedName>
        <fullName evidence="2">Uncharacterized protein</fullName>
    </submittedName>
</protein>
<dbReference type="EMBL" id="BA000037">
    <property type="protein sequence ID" value="BAC93906.1"/>
    <property type="molecule type" value="Genomic_DNA"/>
</dbReference>
<proteinExistence type="predicted"/>
<organism evidence="2 3">
    <name type="scientific">Vibrio vulnificus (strain YJ016)</name>
    <dbReference type="NCBI Taxonomy" id="196600"/>
    <lineage>
        <taxon>Bacteria</taxon>
        <taxon>Pseudomonadati</taxon>
        <taxon>Pseudomonadota</taxon>
        <taxon>Gammaproteobacteria</taxon>
        <taxon>Vibrionales</taxon>
        <taxon>Vibrionaceae</taxon>
        <taxon>Vibrio</taxon>
    </lineage>
</organism>
<name>Q7MMD0_VIBVY</name>
<dbReference type="HOGENOM" id="CLU_3298579_0_0_6"/>